<protein>
    <recommendedName>
        <fullName evidence="5">Phospholipid/glycerol acyltransferase domain-containing protein</fullName>
    </recommendedName>
</protein>
<dbReference type="PANTHER" id="PTHR10983">
    <property type="entry name" value="1-ACYLGLYCEROL-3-PHOSPHATE ACYLTRANSFERASE-RELATED"/>
    <property type="match status" value="1"/>
</dbReference>
<accession>A0A8K1CHV7</accession>
<dbReference type="OrthoDB" id="186786at2759"/>
<keyword evidence="4" id="KW-1133">Transmembrane helix</keyword>
<keyword evidence="3" id="KW-0012">Acyltransferase</keyword>
<dbReference type="GO" id="GO:0016746">
    <property type="term" value="F:acyltransferase activity"/>
    <property type="evidence" value="ECO:0007669"/>
    <property type="project" value="UniProtKB-KW"/>
</dbReference>
<keyword evidence="4" id="KW-0812">Transmembrane</keyword>
<comment type="similarity">
    <text evidence="1">Belongs to the 1-acyl-sn-glycerol-3-phosphate acyltransferase family.</text>
</comment>
<organism evidence="6 7">
    <name type="scientific">Pythium oligandrum</name>
    <name type="common">Mycoparasitic fungus</name>
    <dbReference type="NCBI Taxonomy" id="41045"/>
    <lineage>
        <taxon>Eukaryota</taxon>
        <taxon>Sar</taxon>
        <taxon>Stramenopiles</taxon>
        <taxon>Oomycota</taxon>
        <taxon>Peronosporomycetes</taxon>
        <taxon>Pythiales</taxon>
        <taxon>Pythiaceae</taxon>
        <taxon>Pythium</taxon>
    </lineage>
</organism>
<dbReference type="GO" id="GO:0012505">
    <property type="term" value="C:endomembrane system"/>
    <property type="evidence" value="ECO:0007669"/>
    <property type="project" value="TreeGrafter"/>
</dbReference>
<name>A0A8K1CHV7_PYTOL</name>
<feature type="transmembrane region" description="Helical" evidence="4">
    <location>
        <begin position="350"/>
        <end position="374"/>
    </location>
</feature>
<keyword evidence="4" id="KW-0472">Membrane</keyword>
<dbReference type="CDD" id="cd07990">
    <property type="entry name" value="LPLAT_LCLAT1-like"/>
    <property type="match status" value="1"/>
</dbReference>
<evidence type="ECO:0000313" key="6">
    <source>
        <dbReference type="EMBL" id="TMW62397.1"/>
    </source>
</evidence>
<dbReference type="InterPro" id="IPR002123">
    <property type="entry name" value="Plipid/glycerol_acylTrfase"/>
</dbReference>
<dbReference type="SMART" id="SM00563">
    <property type="entry name" value="PlsC"/>
    <property type="match status" value="1"/>
</dbReference>
<proteinExistence type="inferred from homology"/>
<feature type="domain" description="Phospholipid/glycerol acyltransferase" evidence="5">
    <location>
        <begin position="98"/>
        <end position="220"/>
    </location>
</feature>
<dbReference type="AlphaFoldDB" id="A0A8K1CHV7"/>
<dbReference type="InterPro" id="IPR032098">
    <property type="entry name" value="Acyltransf_C"/>
</dbReference>
<evidence type="ECO:0000256" key="1">
    <source>
        <dbReference type="ARBA" id="ARBA00008655"/>
    </source>
</evidence>
<dbReference type="Pfam" id="PF16076">
    <property type="entry name" value="Acyltransf_C"/>
    <property type="match status" value="1"/>
</dbReference>
<keyword evidence="2" id="KW-0808">Transferase</keyword>
<evidence type="ECO:0000259" key="5">
    <source>
        <dbReference type="SMART" id="SM00563"/>
    </source>
</evidence>
<reference evidence="6" key="1">
    <citation type="submission" date="2019-03" db="EMBL/GenBank/DDBJ databases">
        <title>Long read genome sequence of the mycoparasitic Pythium oligandrum ATCC 38472 isolated from sugarbeet rhizosphere.</title>
        <authorList>
            <person name="Gaulin E."/>
        </authorList>
    </citation>
    <scope>NUCLEOTIDE SEQUENCE</scope>
    <source>
        <strain evidence="6">ATCC 38472_TT</strain>
    </source>
</reference>
<dbReference type="EMBL" id="SPLM01000074">
    <property type="protein sequence ID" value="TMW62397.1"/>
    <property type="molecule type" value="Genomic_DNA"/>
</dbReference>
<feature type="transmembrane region" description="Helical" evidence="4">
    <location>
        <begin position="323"/>
        <end position="344"/>
    </location>
</feature>
<sequence>MAKVTPLGAGFLATLVVTGWLGVSLVLTPFFLVAVIPLPPVARVVQPIYRRVTHVVQYLWMTNVALMLENVYGIRIEILGDVATQAAATAGTMNGERALWISNHRTRIDWMLAWSMAVRLQVLDRLKIILKAPLRKIPIFGWAMQHFLFIFLNRRWADDQVMLKEYLPFLCEKEKGASFLIFPEGTDLSDQNLVKSEAFAEKNGLEKRQYSLYPRTTGWTFIFPQLRANLDAVYDITMFYVDYTPNERPSELSLLSGRMPRTLYFYLERIKVSELPSEEKELSTWVETRFTQKEAHLKAFYEENGKLPDGAAPLSTPDMTRPFALVVAFWGIFFLLGCQWAWSWGIISSLIFGVLIIFGYGVATIFFGGIDGILRKTL</sequence>
<evidence type="ECO:0000313" key="7">
    <source>
        <dbReference type="Proteomes" id="UP000794436"/>
    </source>
</evidence>
<dbReference type="Pfam" id="PF01553">
    <property type="entry name" value="Acyltransferase"/>
    <property type="match status" value="1"/>
</dbReference>
<evidence type="ECO:0000256" key="3">
    <source>
        <dbReference type="ARBA" id="ARBA00023315"/>
    </source>
</evidence>
<dbReference type="SUPFAM" id="SSF69593">
    <property type="entry name" value="Glycerol-3-phosphate (1)-acyltransferase"/>
    <property type="match status" value="1"/>
</dbReference>
<feature type="transmembrane region" description="Helical" evidence="4">
    <location>
        <begin position="20"/>
        <end position="41"/>
    </location>
</feature>
<gene>
    <name evidence="6" type="ORF">Poli38472_009890</name>
</gene>
<dbReference type="PANTHER" id="PTHR10983:SF16">
    <property type="entry name" value="LYSOCARDIOLIPIN ACYLTRANSFERASE 1"/>
    <property type="match status" value="1"/>
</dbReference>
<keyword evidence="7" id="KW-1185">Reference proteome</keyword>
<comment type="caution">
    <text evidence="6">The sequence shown here is derived from an EMBL/GenBank/DDBJ whole genome shotgun (WGS) entry which is preliminary data.</text>
</comment>
<evidence type="ECO:0000256" key="4">
    <source>
        <dbReference type="SAM" id="Phobius"/>
    </source>
</evidence>
<dbReference type="Proteomes" id="UP000794436">
    <property type="component" value="Unassembled WGS sequence"/>
</dbReference>
<evidence type="ECO:0000256" key="2">
    <source>
        <dbReference type="ARBA" id="ARBA00022679"/>
    </source>
</evidence>